<dbReference type="GeneID" id="28965526"/>
<feature type="region of interest" description="Disordered" evidence="2">
    <location>
        <begin position="818"/>
        <end position="854"/>
    </location>
</feature>
<gene>
    <name evidence="3" type="ORF">I303_102034</name>
</gene>
<dbReference type="Gene3D" id="1.25.40.10">
    <property type="entry name" value="Tetratricopeptide repeat domain"/>
    <property type="match status" value="3"/>
</dbReference>
<feature type="compositionally biased region" description="Basic and acidic residues" evidence="2">
    <location>
        <begin position="874"/>
        <end position="893"/>
    </location>
</feature>
<dbReference type="EMBL" id="CP144531">
    <property type="protein sequence ID" value="WWC59478.1"/>
    <property type="molecule type" value="Genomic_DNA"/>
</dbReference>
<dbReference type="SUPFAM" id="SSF48452">
    <property type="entry name" value="TPR-like"/>
    <property type="match status" value="2"/>
</dbReference>
<feature type="region of interest" description="Disordered" evidence="2">
    <location>
        <begin position="542"/>
        <end position="569"/>
    </location>
</feature>
<evidence type="ECO:0000256" key="2">
    <source>
        <dbReference type="SAM" id="MobiDB-lite"/>
    </source>
</evidence>
<dbReference type="PANTHER" id="PTHR23082:SF0">
    <property type="entry name" value="GENERAL TRANSCRIPTION FACTOR 3C POLYPEPTIDE 3"/>
    <property type="match status" value="1"/>
</dbReference>
<evidence type="ECO:0000313" key="4">
    <source>
        <dbReference type="Proteomes" id="UP000078595"/>
    </source>
</evidence>
<keyword evidence="4" id="KW-1185">Reference proteome</keyword>
<accession>A0AAJ8KKS9</accession>
<dbReference type="RefSeq" id="XP_065824531.1">
    <property type="nucleotide sequence ID" value="XM_065968459.1"/>
</dbReference>
<dbReference type="InterPro" id="IPR019734">
    <property type="entry name" value="TPR_rpt"/>
</dbReference>
<evidence type="ECO:0008006" key="5">
    <source>
        <dbReference type="Google" id="ProtNLM"/>
    </source>
</evidence>
<feature type="repeat" description="TPR" evidence="1">
    <location>
        <begin position="206"/>
        <end position="239"/>
    </location>
</feature>
<feature type="region of interest" description="Disordered" evidence="2">
    <location>
        <begin position="1"/>
        <end position="78"/>
    </location>
</feature>
<keyword evidence="1" id="KW-0802">TPR repeat</keyword>
<dbReference type="Pfam" id="PF14559">
    <property type="entry name" value="TPR_19"/>
    <property type="match status" value="2"/>
</dbReference>
<dbReference type="InterPro" id="IPR011990">
    <property type="entry name" value="TPR-like_helical_dom_sf"/>
</dbReference>
<dbReference type="KEGG" id="kdj:28965526"/>
<organism evidence="3 4">
    <name type="scientific">Kwoniella dejecticola CBS 10117</name>
    <dbReference type="NCBI Taxonomy" id="1296121"/>
    <lineage>
        <taxon>Eukaryota</taxon>
        <taxon>Fungi</taxon>
        <taxon>Dikarya</taxon>
        <taxon>Basidiomycota</taxon>
        <taxon>Agaricomycotina</taxon>
        <taxon>Tremellomycetes</taxon>
        <taxon>Tremellales</taxon>
        <taxon>Cryptococcaceae</taxon>
        <taxon>Kwoniella</taxon>
    </lineage>
</organism>
<evidence type="ECO:0000256" key="1">
    <source>
        <dbReference type="PROSITE-ProRule" id="PRU00339"/>
    </source>
</evidence>
<feature type="compositionally biased region" description="Acidic residues" evidence="2">
    <location>
        <begin position="28"/>
        <end position="43"/>
    </location>
</feature>
<dbReference type="AlphaFoldDB" id="A0AAJ8KKS9"/>
<sequence length="1080" mass="124461">MSGPSLIASAEQSMADIPIDPSLLAEDTAAEEQFEAEQDEAQSSDEAQSELNEYIYSDVDNDEDEQPEAGPSESHDVDDAVFDRLAGYVSRAQISGSTGDLGGRDFQREIALADSEELPHLSRRRLPKPKRIHKPSHEVTRLMGQANFQFVEEQYSEAIELYLEVLRHDPYMSAAWASLATCYDDTGDREKARQMRFLGAHIDNDESAWRDLAYQFKEAGQEDQCVYCLRKALKFNPSATDLLFELGVIYIAQRQKTRASNVFRQLMKNEVFARDFDVIMEFHPIMLEMNQRSYIVQTMREAFEWHLKTFNPPILESNLGICTMSIERIIEIVDDFLVLDDLDQALEIARKGQRWLQGRKAQKNWDNFDKDDREYDPPGTSRLNAETKEMEDNEGFELDVHLRHRLALIRLRLGDIDEAMIHVNEVLGLDVLQYHPLFVEMGEALMKCELWERALGCYATIQECEELPDSTDEVYNIGICHYHLKDYQQAEEALKWVVDNSPDNINARLRLANVLEDMGRKAEALELVSDIIRTRAHREKDRYSMRRPSEYPADQEEEPTSTASYTRAEKAANKKLTKRILEDQMRSQMQNLWKDVQDAEKGIEEGDIGALDRFISAAGTMIENYRLNRGNFSKSRGVVRILKSRKQRRNDLDTQVREMQDRLERMLGFEDDAPADQPTHITYRRTEFYGLNYEEWLTLTVKYCCVLMVKNEEDIAMDILEHVIWSGLFHNRRCEIALRLTIIACAMRLRAYDKITDNCKRLSQMQQFDPSPILLMLNTISTGGMKALHAWGTASVQNFISREMRTYHEVISDLTSLSISRENGEEQDDGPNRDREQRSNSIAPETRTGVAPALAPGSKIHYSAHFERWAHSKGNKTDDGVIDRNDLDQRSDTEDADGAGVGVGGEEKKFKPELPKTDSPYWYTLHGQEMVTNRSYQSALFYLFRAYEIDQYNPFICLLIAQSFFGRAMNRQSDNRNYQLAQGMAFLTRYRKLSSPDAVTQEEVEYNYGRSFHGIGINHLAINHYERVLSSVNKRMDESMDPDAIRERSLARQSAHNLMLLYSTSGNFKLVKERSKWLAI</sequence>
<dbReference type="PANTHER" id="PTHR23082">
    <property type="entry name" value="TRANSCRIPTION INITIATION FACTOR IIIC TFIIIC , POLYPEPTIDE 3-RELATED"/>
    <property type="match status" value="1"/>
</dbReference>
<feature type="region of interest" description="Disordered" evidence="2">
    <location>
        <begin position="874"/>
        <end position="911"/>
    </location>
</feature>
<feature type="repeat" description="TPR" evidence="1">
    <location>
        <begin position="471"/>
        <end position="504"/>
    </location>
</feature>
<dbReference type="InterPro" id="IPR039340">
    <property type="entry name" value="Tfc4/TFIIIC-102/Sfc4"/>
</dbReference>
<dbReference type="GO" id="GO:0000127">
    <property type="term" value="C:transcription factor TFIIIC complex"/>
    <property type="evidence" value="ECO:0007669"/>
    <property type="project" value="TreeGrafter"/>
</dbReference>
<reference evidence="3" key="2">
    <citation type="submission" date="2024-02" db="EMBL/GenBank/DDBJ databases">
        <title>Comparative genomics of Cryptococcus and Kwoniella reveals pathogenesis evolution and contrasting modes of karyotype evolution via chromosome fusion or intercentromeric recombination.</title>
        <authorList>
            <person name="Coelho M.A."/>
            <person name="David-Palma M."/>
            <person name="Shea T."/>
            <person name="Bowers K."/>
            <person name="McGinley-Smith S."/>
            <person name="Mohammad A.W."/>
            <person name="Gnirke A."/>
            <person name="Yurkov A.M."/>
            <person name="Nowrousian M."/>
            <person name="Sun S."/>
            <person name="Cuomo C.A."/>
            <person name="Heitman J."/>
        </authorList>
    </citation>
    <scope>NUCLEOTIDE SEQUENCE</scope>
    <source>
        <strain evidence="3">CBS 10117</strain>
    </source>
</reference>
<evidence type="ECO:0000313" key="3">
    <source>
        <dbReference type="EMBL" id="WWC59478.1"/>
    </source>
</evidence>
<dbReference type="SMART" id="SM00028">
    <property type="entry name" value="TPR"/>
    <property type="match status" value="7"/>
</dbReference>
<proteinExistence type="predicted"/>
<dbReference type="GO" id="GO:0006383">
    <property type="term" value="P:transcription by RNA polymerase III"/>
    <property type="evidence" value="ECO:0007669"/>
    <property type="project" value="InterPro"/>
</dbReference>
<name>A0AAJ8KKS9_9TREE</name>
<dbReference type="Proteomes" id="UP000078595">
    <property type="component" value="Chromosome 2"/>
</dbReference>
<dbReference type="PROSITE" id="PS50005">
    <property type="entry name" value="TPR"/>
    <property type="match status" value="2"/>
</dbReference>
<reference evidence="3" key="1">
    <citation type="submission" date="2013-07" db="EMBL/GenBank/DDBJ databases">
        <authorList>
            <consortium name="The Broad Institute Genome Sequencing Platform"/>
            <person name="Cuomo C."/>
            <person name="Litvintseva A."/>
            <person name="Chen Y."/>
            <person name="Heitman J."/>
            <person name="Sun S."/>
            <person name="Springer D."/>
            <person name="Dromer F."/>
            <person name="Young S.K."/>
            <person name="Zeng Q."/>
            <person name="Gargeya S."/>
            <person name="Fitzgerald M."/>
            <person name="Abouelleil A."/>
            <person name="Alvarado L."/>
            <person name="Berlin A.M."/>
            <person name="Chapman S.B."/>
            <person name="Dewar J."/>
            <person name="Goldberg J."/>
            <person name="Griggs A."/>
            <person name="Gujja S."/>
            <person name="Hansen M."/>
            <person name="Howarth C."/>
            <person name="Imamovic A."/>
            <person name="Larimer J."/>
            <person name="McCowan C."/>
            <person name="Murphy C."/>
            <person name="Pearson M."/>
            <person name="Priest M."/>
            <person name="Roberts A."/>
            <person name="Saif S."/>
            <person name="Shea T."/>
            <person name="Sykes S."/>
            <person name="Wortman J."/>
            <person name="Nusbaum C."/>
            <person name="Birren B."/>
        </authorList>
    </citation>
    <scope>NUCLEOTIDE SEQUENCE</scope>
    <source>
        <strain evidence="3">CBS 10117</strain>
    </source>
</reference>
<protein>
    <recommendedName>
        <fullName evidence="5">General transcription factor 3C polypeptide 3 (Transcription factor C subunit 4)</fullName>
    </recommendedName>
</protein>